<feature type="compositionally biased region" description="Basic and acidic residues" evidence="6">
    <location>
        <begin position="390"/>
        <end position="407"/>
    </location>
</feature>
<protein>
    <recommendedName>
        <fullName evidence="11">Cycle</fullName>
    </recommendedName>
</protein>
<name>A0A6H5HL31_9HEMI</name>
<evidence type="ECO:0000256" key="4">
    <source>
        <dbReference type="ARBA" id="ARBA00023163"/>
    </source>
</evidence>
<dbReference type="GO" id="GO:0003700">
    <property type="term" value="F:DNA-binding transcription factor activity"/>
    <property type="evidence" value="ECO:0007669"/>
    <property type="project" value="InterPro"/>
</dbReference>
<evidence type="ECO:0000313" key="9">
    <source>
        <dbReference type="EMBL" id="CAB0014956.1"/>
    </source>
</evidence>
<dbReference type="AlphaFoldDB" id="A0A6H5HL31"/>
<feature type="domain" description="PAS" evidence="7">
    <location>
        <begin position="285"/>
        <end position="334"/>
    </location>
</feature>
<evidence type="ECO:0000256" key="3">
    <source>
        <dbReference type="ARBA" id="ARBA00023125"/>
    </source>
</evidence>
<dbReference type="PANTHER" id="PTHR23042">
    <property type="entry name" value="CIRCADIAN PROTEIN CLOCK/ARNT/BMAL/PAS"/>
    <property type="match status" value="1"/>
</dbReference>
<evidence type="ECO:0000256" key="6">
    <source>
        <dbReference type="SAM" id="MobiDB-lite"/>
    </source>
</evidence>
<dbReference type="InterPro" id="IPR001610">
    <property type="entry name" value="PAC"/>
</dbReference>
<evidence type="ECO:0008006" key="11">
    <source>
        <dbReference type="Google" id="ProtNLM"/>
    </source>
</evidence>
<dbReference type="InterPro" id="IPR011598">
    <property type="entry name" value="bHLH_dom"/>
</dbReference>
<keyword evidence="4" id="KW-0804">Transcription</keyword>
<dbReference type="PRINTS" id="PR00785">
    <property type="entry name" value="NCTRNSLOCATR"/>
</dbReference>
<dbReference type="OrthoDB" id="71302at2759"/>
<dbReference type="InterPro" id="IPR036638">
    <property type="entry name" value="HLH_DNA-bd_sf"/>
</dbReference>
<dbReference type="Pfam" id="PF00010">
    <property type="entry name" value="HLH"/>
    <property type="match status" value="1"/>
</dbReference>
<dbReference type="Pfam" id="PF14598">
    <property type="entry name" value="PAS_11"/>
    <property type="match status" value="1"/>
</dbReference>
<dbReference type="Proteomes" id="UP000479000">
    <property type="component" value="Unassembled WGS sequence"/>
</dbReference>
<dbReference type="GO" id="GO:0005634">
    <property type="term" value="C:nucleus"/>
    <property type="evidence" value="ECO:0007669"/>
    <property type="project" value="InterPro"/>
</dbReference>
<keyword evidence="3" id="KW-0238">DNA-binding</keyword>
<dbReference type="GO" id="GO:0005667">
    <property type="term" value="C:transcription regulator complex"/>
    <property type="evidence" value="ECO:0007669"/>
    <property type="project" value="InterPro"/>
</dbReference>
<dbReference type="GO" id="GO:0005737">
    <property type="term" value="C:cytoplasm"/>
    <property type="evidence" value="ECO:0007669"/>
    <property type="project" value="InterPro"/>
</dbReference>
<evidence type="ECO:0000259" key="7">
    <source>
        <dbReference type="PROSITE" id="PS50112"/>
    </source>
</evidence>
<dbReference type="GO" id="GO:0003677">
    <property type="term" value="F:DNA binding"/>
    <property type="evidence" value="ECO:0007669"/>
    <property type="project" value="UniProtKB-KW"/>
</dbReference>
<dbReference type="SMART" id="SM00091">
    <property type="entry name" value="PAS"/>
    <property type="match status" value="2"/>
</dbReference>
<proteinExistence type="predicted"/>
<gene>
    <name evidence="9" type="ORF">NTEN_LOCUS19356</name>
</gene>
<feature type="region of interest" description="Disordered" evidence="6">
    <location>
        <begin position="32"/>
        <end position="60"/>
    </location>
</feature>
<keyword evidence="1" id="KW-0677">Repeat</keyword>
<dbReference type="SUPFAM" id="SSF55785">
    <property type="entry name" value="PYP-like sensor domain (PAS domain)"/>
    <property type="match status" value="1"/>
</dbReference>
<dbReference type="InterPro" id="IPR001067">
    <property type="entry name" value="Nuc_translocat"/>
</dbReference>
<dbReference type="EMBL" id="CADCXU010028254">
    <property type="protein sequence ID" value="CAB0014956.1"/>
    <property type="molecule type" value="Genomic_DNA"/>
</dbReference>
<evidence type="ECO:0000256" key="2">
    <source>
        <dbReference type="ARBA" id="ARBA00023015"/>
    </source>
</evidence>
<dbReference type="InterPro" id="IPR000014">
    <property type="entry name" value="PAS"/>
</dbReference>
<keyword evidence="5" id="KW-0539">Nucleus</keyword>
<sequence>MDYQSWWGIMIMGDHCWWRSKIMHCCDWPRDGSDEDTGDDSKSTRTDDHKKQNHSEIEKRRRDKMNTYITELSAMVPMCHAMSRKLDKLTVLRMAVQHMKTIRGAVQSYTDGNYKPSFLSDMHLKNLIKQAAEGFLFVVGCDRGRILYVSESVSQALNYTQVITSCRNLCRSHQQPTPRKTSSRKPVNLLNRGRLWHRFHCHEPDFRITGKKYRVIQCTGYLKPWATTKIGLEDDKEGENEGDACNLSCLVAMGRVINIPLAPAAPTDPSINTTPLLFISRHAMDGKFLFVDQRATLMLAFLPQELLGTSMYEYYHRDDIAHLAESHKAALQSREPVNTKMYRFRCKDNTYVHIQSEWKSFRNPWTKEAEYMVAKNRRIMNIVVCRGRRRDDGNDRRRSIADSDGPKRLQRRSCHGRHNESSGGRCWPWWTGGLHWSSVATALIKPCSTGEVDRGKLG</sequence>
<dbReference type="InterPro" id="IPR050933">
    <property type="entry name" value="Circadian_TF"/>
</dbReference>
<dbReference type="Gene3D" id="3.30.450.20">
    <property type="entry name" value="PAS domain"/>
    <property type="match status" value="3"/>
</dbReference>
<evidence type="ECO:0000313" key="10">
    <source>
        <dbReference type="Proteomes" id="UP000479000"/>
    </source>
</evidence>
<dbReference type="GO" id="GO:0046983">
    <property type="term" value="F:protein dimerization activity"/>
    <property type="evidence" value="ECO:0007669"/>
    <property type="project" value="InterPro"/>
</dbReference>
<evidence type="ECO:0000256" key="5">
    <source>
        <dbReference type="ARBA" id="ARBA00023242"/>
    </source>
</evidence>
<reference evidence="9 10" key="1">
    <citation type="submission" date="2020-02" db="EMBL/GenBank/DDBJ databases">
        <authorList>
            <person name="Ferguson B K."/>
        </authorList>
    </citation>
    <scope>NUCLEOTIDE SEQUENCE [LARGE SCALE GENOMIC DNA]</scope>
</reference>
<dbReference type="SMART" id="SM00086">
    <property type="entry name" value="PAC"/>
    <property type="match status" value="1"/>
</dbReference>
<feature type="domain" description="BHLH" evidence="8">
    <location>
        <begin position="49"/>
        <end position="102"/>
    </location>
</feature>
<dbReference type="GO" id="GO:0045944">
    <property type="term" value="P:positive regulation of transcription by RNA polymerase II"/>
    <property type="evidence" value="ECO:0007669"/>
    <property type="project" value="UniProtKB-ARBA"/>
</dbReference>
<evidence type="ECO:0000259" key="8">
    <source>
        <dbReference type="PROSITE" id="PS50888"/>
    </source>
</evidence>
<evidence type="ECO:0000256" key="1">
    <source>
        <dbReference type="ARBA" id="ARBA00022737"/>
    </source>
</evidence>
<dbReference type="PROSITE" id="PS50888">
    <property type="entry name" value="BHLH"/>
    <property type="match status" value="1"/>
</dbReference>
<dbReference type="SUPFAM" id="SSF47459">
    <property type="entry name" value="HLH, helix-loop-helix DNA-binding domain"/>
    <property type="match status" value="1"/>
</dbReference>
<accession>A0A6H5HL31</accession>
<keyword evidence="2" id="KW-0805">Transcription regulation</keyword>
<feature type="region of interest" description="Disordered" evidence="6">
    <location>
        <begin position="390"/>
        <end position="423"/>
    </location>
</feature>
<dbReference type="CDD" id="cd00130">
    <property type="entry name" value="PAS"/>
    <property type="match status" value="1"/>
</dbReference>
<organism evidence="9 10">
    <name type="scientific">Nesidiocoris tenuis</name>
    <dbReference type="NCBI Taxonomy" id="355587"/>
    <lineage>
        <taxon>Eukaryota</taxon>
        <taxon>Metazoa</taxon>
        <taxon>Ecdysozoa</taxon>
        <taxon>Arthropoda</taxon>
        <taxon>Hexapoda</taxon>
        <taxon>Insecta</taxon>
        <taxon>Pterygota</taxon>
        <taxon>Neoptera</taxon>
        <taxon>Paraneoptera</taxon>
        <taxon>Hemiptera</taxon>
        <taxon>Heteroptera</taxon>
        <taxon>Panheteroptera</taxon>
        <taxon>Cimicomorpha</taxon>
        <taxon>Miridae</taxon>
        <taxon>Dicyphina</taxon>
        <taxon>Nesidiocoris</taxon>
    </lineage>
</organism>
<feature type="compositionally biased region" description="Basic and acidic residues" evidence="6">
    <location>
        <begin position="39"/>
        <end position="60"/>
    </location>
</feature>
<dbReference type="Gene3D" id="4.10.280.10">
    <property type="entry name" value="Helix-loop-helix DNA-binding domain"/>
    <property type="match status" value="1"/>
</dbReference>
<keyword evidence="10" id="KW-1185">Reference proteome</keyword>
<dbReference type="SMART" id="SM00353">
    <property type="entry name" value="HLH"/>
    <property type="match status" value="1"/>
</dbReference>
<dbReference type="PROSITE" id="PS50112">
    <property type="entry name" value="PAS"/>
    <property type="match status" value="1"/>
</dbReference>
<dbReference type="InterPro" id="IPR035965">
    <property type="entry name" value="PAS-like_dom_sf"/>
</dbReference>
<dbReference type="CDD" id="cd19726">
    <property type="entry name" value="bHLH-PAS_cycle_like"/>
    <property type="match status" value="1"/>
</dbReference>